<dbReference type="PANTHER" id="PTHR43355">
    <property type="entry name" value="FLAVIN REDUCTASE (NADPH)"/>
    <property type="match status" value="1"/>
</dbReference>
<proteinExistence type="predicted"/>
<dbReference type="Pfam" id="PF13460">
    <property type="entry name" value="NAD_binding_10"/>
    <property type="match status" value="1"/>
</dbReference>
<accession>A0A9W4GZ08</accession>
<dbReference type="Proteomes" id="UP001153328">
    <property type="component" value="Unassembled WGS sequence"/>
</dbReference>
<dbReference type="SUPFAM" id="SSF51735">
    <property type="entry name" value="NAD(P)-binding Rossmann-fold domains"/>
    <property type="match status" value="1"/>
</dbReference>
<dbReference type="GO" id="GO:0042602">
    <property type="term" value="F:riboflavin reductase (NADPH) activity"/>
    <property type="evidence" value="ECO:0007669"/>
    <property type="project" value="TreeGrafter"/>
</dbReference>
<dbReference type="EMBL" id="CAJVAX010000008">
    <property type="protein sequence ID" value="CAG7623377.1"/>
    <property type="molecule type" value="Genomic_DNA"/>
</dbReference>
<dbReference type="InterPro" id="IPR016040">
    <property type="entry name" value="NAD(P)-bd_dom"/>
</dbReference>
<dbReference type="RefSeq" id="WP_205045878.1">
    <property type="nucleotide sequence ID" value="NZ_CAJVAX010000008.1"/>
</dbReference>
<sequence>MNLTVVAATGGVGRHLLGQALSAGHQVTAVVRDPAKLGERAGPKVRVVTADLSAPDPEALRSAVDGADAVLSGFGPHGQADAGHTASGTQAVVEAMRATGVRRIVAVSAAPVSTLPSPGRPHPPRHDPGDTLAMRYVAAPLGRLFLGKVFADLAAMEDVLRAGGLDWTVVRPPRLTGKPLTATYRTAVDRNLRGGTSVPRADVAHLMLHCVQDQATVGHALGIAT</sequence>
<protein>
    <submittedName>
        <fullName evidence="2">NADH-flavin reductase</fullName>
    </submittedName>
</protein>
<dbReference type="PANTHER" id="PTHR43355:SF2">
    <property type="entry name" value="FLAVIN REDUCTASE (NADPH)"/>
    <property type="match status" value="1"/>
</dbReference>
<evidence type="ECO:0000313" key="2">
    <source>
        <dbReference type="EMBL" id="CAG7623377.1"/>
    </source>
</evidence>
<organism evidence="2 3">
    <name type="scientific">Actinacidiphila bryophytorum</name>
    <dbReference type="NCBI Taxonomy" id="1436133"/>
    <lineage>
        <taxon>Bacteria</taxon>
        <taxon>Bacillati</taxon>
        <taxon>Actinomycetota</taxon>
        <taxon>Actinomycetes</taxon>
        <taxon>Kitasatosporales</taxon>
        <taxon>Streptomycetaceae</taxon>
        <taxon>Actinacidiphila</taxon>
    </lineage>
</organism>
<evidence type="ECO:0000313" key="3">
    <source>
        <dbReference type="Proteomes" id="UP001153328"/>
    </source>
</evidence>
<gene>
    <name evidence="2" type="ORF">SBRY_160032</name>
</gene>
<feature type="domain" description="NAD(P)-binding" evidence="1">
    <location>
        <begin position="8"/>
        <end position="213"/>
    </location>
</feature>
<name>A0A9W4GZ08_9ACTN</name>
<evidence type="ECO:0000259" key="1">
    <source>
        <dbReference type="Pfam" id="PF13460"/>
    </source>
</evidence>
<dbReference type="GO" id="GO:0004074">
    <property type="term" value="F:biliverdin reductase [NAD(P)H] activity"/>
    <property type="evidence" value="ECO:0007669"/>
    <property type="project" value="TreeGrafter"/>
</dbReference>
<dbReference type="Gene3D" id="3.40.50.720">
    <property type="entry name" value="NAD(P)-binding Rossmann-like Domain"/>
    <property type="match status" value="1"/>
</dbReference>
<keyword evidence="3" id="KW-1185">Reference proteome</keyword>
<reference evidence="2" key="1">
    <citation type="submission" date="2021-06" db="EMBL/GenBank/DDBJ databases">
        <authorList>
            <person name="Arsene-Ploetze F."/>
        </authorList>
    </citation>
    <scope>NUCLEOTIDE SEQUENCE</scope>
    <source>
        <strain evidence="2">SBRY1</strain>
    </source>
</reference>
<dbReference type="InterPro" id="IPR051606">
    <property type="entry name" value="Polyketide_Oxido-like"/>
</dbReference>
<dbReference type="AlphaFoldDB" id="A0A9W4GZ08"/>
<dbReference type="InterPro" id="IPR036291">
    <property type="entry name" value="NAD(P)-bd_dom_sf"/>
</dbReference>
<comment type="caution">
    <text evidence="2">The sequence shown here is derived from an EMBL/GenBank/DDBJ whole genome shotgun (WGS) entry which is preliminary data.</text>
</comment>